<dbReference type="PANTHER" id="PTHR43284">
    <property type="entry name" value="ASPARAGINE SYNTHETASE (GLUTAMINE-HYDROLYZING)"/>
    <property type="match status" value="1"/>
</dbReference>
<dbReference type="Gene3D" id="3.60.20.10">
    <property type="entry name" value="Glutamine Phosphoribosylpyrophosphate, subunit 1, domain 1"/>
    <property type="match status" value="1"/>
</dbReference>
<evidence type="ECO:0000256" key="5">
    <source>
        <dbReference type="ARBA" id="ARBA00022840"/>
    </source>
</evidence>
<keyword evidence="6 9" id="KW-0061">Asparagine biosynthesis</keyword>
<evidence type="ECO:0000313" key="14">
    <source>
        <dbReference type="Proteomes" id="UP000049979"/>
    </source>
</evidence>
<dbReference type="GO" id="GO:0004066">
    <property type="term" value="F:asparagine synthase (glutamine-hydrolyzing) activity"/>
    <property type="evidence" value="ECO:0007669"/>
    <property type="project" value="UniProtKB-EC"/>
</dbReference>
<feature type="domain" description="Glutamine amidotransferase type-2" evidence="12">
    <location>
        <begin position="2"/>
        <end position="220"/>
    </location>
</feature>
<dbReference type="Gene3D" id="3.40.50.620">
    <property type="entry name" value="HUPs"/>
    <property type="match status" value="1"/>
</dbReference>
<dbReference type="OrthoDB" id="9763290at2"/>
<comment type="similarity">
    <text evidence="2">Belongs to the asparagine synthetase family.</text>
</comment>
<dbReference type="InterPro" id="IPR051786">
    <property type="entry name" value="ASN_synthetase/amidase"/>
</dbReference>
<dbReference type="STRING" id="301302.ERS852420_02974"/>
<dbReference type="SUPFAM" id="SSF52402">
    <property type="entry name" value="Adenine nucleotide alpha hydrolases-like"/>
    <property type="match status" value="1"/>
</dbReference>
<dbReference type="Pfam" id="PF00733">
    <property type="entry name" value="Asn_synthase"/>
    <property type="match status" value="1"/>
</dbReference>
<keyword evidence="5 10" id="KW-0067">ATP-binding</keyword>
<evidence type="ECO:0000256" key="4">
    <source>
        <dbReference type="ARBA" id="ARBA00022741"/>
    </source>
</evidence>
<keyword evidence="7 9" id="KW-0315">Glutamine amidotransferase</keyword>
<dbReference type="InterPro" id="IPR033738">
    <property type="entry name" value="AsnB_N"/>
</dbReference>
<dbReference type="Pfam" id="PF13537">
    <property type="entry name" value="GATase_7"/>
    <property type="match status" value="1"/>
</dbReference>
<dbReference type="PANTHER" id="PTHR43284:SF1">
    <property type="entry name" value="ASPARAGINE SYNTHETASE"/>
    <property type="match status" value="1"/>
</dbReference>
<gene>
    <name evidence="13" type="ORF">M72_25391</name>
</gene>
<dbReference type="PIRSF" id="PIRSF001589">
    <property type="entry name" value="Asn_synthetase_glu-h"/>
    <property type="match status" value="1"/>
</dbReference>
<feature type="site" description="Important for beta-aspartyl-AMP intermediate formation" evidence="11">
    <location>
        <position position="382"/>
    </location>
</feature>
<evidence type="ECO:0000256" key="10">
    <source>
        <dbReference type="PIRSR" id="PIRSR001589-2"/>
    </source>
</evidence>
<comment type="catalytic activity">
    <reaction evidence="8">
        <text>L-aspartate + L-glutamine + ATP + H2O = L-asparagine + L-glutamate + AMP + diphosphate + H(+)</text>
        <dbReference type="Rhea" id="RHEA:12228"/>
        <dbReference type="ChEBI" id="CHEBI:15377"/>
        <dbReference type="ChEBI" id="CHEBI:15378"/>
        <dbReference type="ChEBI" id="CHEBI:29985"/>
        <dbReference type="ChEBI" id="CHEBI:29991"/>
        <dbReference type="ChEBI" id="CHEBI:30616"/>
        <dbReference type="ChEBI" id="CHEBI:33019"/>
        <dbReference type="ChEBI" id="CHEBI:58048"/>
        <dbReference type="ChEBI" id="CHEBI:58359"/>
        <dbReference type="ChEBI" id="CHEBI:456215"/>
        <dbReference type="EC" id="6.3.5.4"/>
    </reaction>
</comment>
<dbReference type="CDD" id="cd00712">
    <property type="entry name" value="AsnB"/>
    <property type="match status" value="1"/>
</dbReference>
<evidence type="ECO:0000256" key="8">
    <source>
        <dbReference type="ARBA" id="ARBA00048741"/>
    </source>
</evidence>
<dbReference type="InterPro" id="IPR006426">
    <property type="entry name" value="Asn_synth_AEB"/>
</dbReference>
<dbReference type="InterPro" id="IPR014729">
    <property type="entry name" value="Rossmann-like_a/b/a_fold"/>
</dbReference>
<evidence type="ECO:0000256" key="6">
    <source>
        <dbReference type="ARBA" id="ARBA00022888"/>
    </source>
</evidence>
<evidence type="ECO:0000256" key="7">
    <source>
        <dbReference type="ARBA" id="ARBA00022962"/>
    </source>
</evidence>
<dbReference type="EMBL" id="CVRR01000010">
    <property type="protein sequence ID" value="CRL36049.1"/>
    <property type="molecule type" value="Genomic_DNA"/>
</dbReference>
<dbReference type="InterPro" id="IPR001962">
    <property type="entry name" value="Asn_synthase"/>
</dbReference>
<reference evidence="14" key="1">
    <citation type="submission" date="2015-05" db="EMBL/GenBank/DDBJ databases">
        <authorList>
            <consortium name="Pathogen Informatics"/>
        </authorList>
    </citation>
    <scope>NUCLEOTIDE SEQUENCE [LARGE SCALE GENOMIC DNA]</scope>
    <source>
        <strain evidence="14">M72</strain>
    </source>
</reference>
<accession>A0A0M6WIJ2</accession>
<dbReference type="SUPFAM" id="SSF56235">
    <property type="entry name" value="N-terminal nucleophile aminohydrolases (Ntn hydrolases)"/>
    <property type="match status" value="1"/>
</dbReference>
<dbReference type="CDD" id="cd01991">
    <property type="entry name" value="Asn_synthase_B_C"/>
    <property type="match status" value="1"/>
</dbReference>
<feature type="binding site" evidence="10">
    <location>
        <position position="106"/>
    </location>
    <ligand>
        <name>L-glutamine</name>
        <dbReference type="ChEBI" id="CHEBI:58359"/>
    </ligand>
</feature>
<dbReference type="GO" id="GO:0005524">
    <property type="term" value="F:ATP binding"/>
    <property type="evidence" value="ECO:0007669"/>
    <property type="project" value="UniProtKB-KW"/>
</dbReference>
<evidence type="ECO:0000256" key="11">
    <source>
        <dbReference type="PIRSR" id="PIRSR001589-3"/>
    </source>
</evidence>
<evidence type="ECO:0000256" key="9">
    <source>
        <dbReference type="PIRSR" id="PIRSR001589-1"/>
    </source>
</evidence>
<name>A0A0M6WIJ2_9FIRM</name>
<dbReference type="GO" id="GO:0006529">
    <property type="term" value="P:asparagine biosynthetic process"/>
    <property type="evidence" value="ECO:0007669"/>
    <property type="project" value="UniProtKB-KW"/>
</dbReference>
<dbReference type="AlphaFoldDB" id="A0A0M6WIJ2"/>
<evidence type="ECO:0000259" key="12">
    <source>
        <dbReference type="PROSITE" id="PS51278"/>
    </source>
</evidence>
<feature type="active site" description="For GATase activity" evidence="9">
    <location>
        <position position="2"/>
    </location>
</feature>
<dbReference type="NCBIfam" id="TIGR01536">
    <property type="entry name" value="asn_synth_AEB"/>
    <property type="match status" value="1"/>
</dbReference>
<dbReference type="RefSeq" id="WP_055067462.1">
    <property type="nucleotide sequence ID" value="NZ_CP173697.1"/>
</dbReference>
<keyword evidence="9" id="KW-0028">Amino-acid biosynthesis</keyword>
<evidence type="ECO:0000313" key="13">
    <source>
        <dbReference type="EMBL" id="CRL36049.1"/>
    </source>
</evidence>
<comment type="pathway">
    <text evidence="1">Amino-acid biosynthesis; L-asparagine biosynthesis; L-asparagine from L-aspartate (L-Gln route): step 1/1.</text>
</comment>
<keyword evidence="14" id="KW-1185">Reference proteome</keyword>
<dbReference type="InterPro" id="IPR029055">
    <property type="entry name" value="Ntn_hydrolases_N"/>
</dbReference>
<dbReference type="PROSITE" id="PS51278">
    <property type="entry name" value="GATASE_TYPE_2"/>
    <property type="match status" value="1"/>
</dbReference>
<evidence type="ECO:0000256" key="1">
    <source>
        <dbReference type="ARBA" id="ARBA00005187"/>
    </source>
</evidence>
<sequence length="615" mass="70694">MCGISGFCDFSLNYYDKKTFWETILVQMHETLKHRGPDQAMIDLQPHVGLSHARLSIRDLKSGIQPMTRTFHGKTCSIVYNGEIYNHRELLPELQAAGYRFTTTSDTEIILCAYMHFGKNFVEKLNGIFAFAIWDDTTRELLLYRDRAGTKPLFYTQTGSSFVFGSEPKALFCHPDVTPSIDKNSLQEILAVGPARTYGNGVFTGVKEVMPGHYHIFCPDGQHDILYWDLPCREHKDSYAQTVQTVSFLVRDTVERQMVSDVPVCTFLSGGIDSSIVTALAARHMQKEGKILNTFSFDFSENEKYFKSNAFQPERDLPYVNRMLQYCKTSHTYLECSQEALFAALSDAVTAKDLPGMTDVDASLLYFCSEVAKHNKVTLTGECADEIFGGYPWFYRPELMNRDGFPWSADPAARTSILSDDVLRTLDLAEYSHARYEETLSHVPHLDGESPEEARRRDIGYLNIKWFMQTLLDRMDRTSMYSSLEARVPFADHRIMEYVFNVPWQMKYRNGVEKSLLRDACADLLPRELLWRKKSPYPKTYHPAYEQMLIRRMREILNDPNSPVLPLLDRSKTEAFLAAPKELGKPWFGQLMAGPQLIAYFIQINTWMQIYHLSI</sequence>
<protein>
    <recommendedName>
        <fullName evidence="3">asparagine synthase (glutamine-hydrolyzing)</fullName>
        <ecNumber evidence="3">6.3.5.4</ecNumber>
    </recommendedName>
</protein>
<dbReference type="GO" id="GO:0005829">
    <property type="term" value="C:cytosol"/>
    <property type="evidence" value="ECO:0007669"/>
    <property type="project" value="TreeGrafter"/>
</dbReference>
<evidence type="ECO:0000256" key="2">
    <source>
        <dbReference type="ARBA" id="ARBA00005752"/>
    </source>
</evidence>
<dbReference type="Proteomes" id="UP000049979">
    <property type="component" value="Unassembled WGS sequence"/>
</dbReference>
<proteinExistence type="inferred from homology"/>
<dbReference type="InterPro" id="IPR017932">
    <property type="entry name" value="GATase_2_dom"/>
</dbReference>
<evidence type="ECO:0000256" key="3">
    <source>
        <dbReference type="ARBA" id="ARBA00012737"/>
    </source>
</evidence>
<dbReference type="EC" id="6.3.5.4" evidence="3"/>
<organism evidence="13 14">
    <name type="scientific">Roseburia faecis</name>
    <dbReference type="NCBI Taxonomy" id="301302"/>
    <lineage>
        <taxon>Bacteria</taxon>
        <taxon>Bacillati</taxon>
        <taxon>Bacillota</taxon>
        <taxon>Clostridia</taxon>
        <taxon>Lachnospirales</taxon>
        <taxon>Lachnospiraceae</taxon>
        <taxon>Roseburia</taxon>
    </lineage>
</organism>
<keyword evidence="4 10" id="KW-0547">Nucleotide-binding</keyword>